<feature type="compositionally biased region" description="Low complexity" evidence="6">
    <location>
        <begin position="1072"/>
        <end position="1081"/>
    </location>
</feature>
<dbReference type="SUPFAM" id="SSF50729">
    <property type="entry name" value="PH domain-like"/>
    <property type="match status" value="1"/>
</dbReference>
<evidence type="ECO:0000313" key="11">
    <source>
        <dbReference type="Proteomes" id="UP000694843"/>
    </source>
</evidence>
<dbReference type="Proteomes" id="UP000694843">
    <property type="component" value="Unplaced"/>
</dbReference>
<feature type="region of interest" description="Disordered" evidence="6">
    <location>
        <begin position="1216"/>
        <end position="1243"/>
    </location>
</feature>
<feature type="compositionally biased region" description="Acidic residues" evidence="6">
    <location>
        <begin position="1653"/>
        <end position="1663"/>
    </location>
</feature>
<dbReference type="InterPro" id="IPR000219">
    <property type="entry name" value="DH_dom"/>
</dbReference>
<keyword evidence="4" id="KW-0344">Guanine-nucleotide releasing factor</keyword>
<feature type="region of interest" description="Disordered" evidence="6">
    <location>
        <begin position="1293"/>
        <end position="1314"/>
    </location>
</feature>
<dbReference type="OrthoDB" id="660555at2759"/>
<dbReference type="InterPro" id="IPR011993">
    <property type="entry name" value="PH-like_dom_sf"/>
</dbReference>
<feature type="region of interest" description="Disordered" evidence="6">
    <location>
        <begin position="242"/>
        <end position="261"/>
    </location>
</feature>
<evidence type="ECO:0000259" key="10">
    <source>
        <dbReference type="PROSITE" id="PS50010"/>
    </source>
</evidence>
<feature type="compositionally biased region" description="Polar residues" evidence="6">
    <location>
        <begin position="922"/>
        <end position="935"/>
    </location>
</feature>
<keyword evidence="3" id="KW-0963">Cytoplasm</keyword>
<dbReference type="Gene3D" id="2.30.29.30">
    <property type="entry name" value="Pleckstrin-homology domain (PH domain)/Phosphotyrosine-binding domain (PTB)"/>
    <property type="match status" value="1"/>
</dbReference>
<evidence type="ECO:0000256" key="6">
    <source>
        <dbReference type="SAM" id="MobiDB-lite"/>
    </source>
</evidence>
<dbReference type="RefSeq" id="XP_018010849.1">
    <property type="nucleotide sequence ID" value="XM_018155360.2"/>
</dbReference>
<feature type="compositionally biased region" description="Basic and acidic residues" evidence="6">
    <location>
        <begin position="798"/>
        <end position="808"/>
    </location>
</feature>
<reference evidence="12" key="1">
    <citation type="submission" date="2025-08" db="UniProtKB">
        <authorList>
            <consortium name="RefSeq"/>
        </authorList>
    </citation>
    <scope>IDENTIFICATION</scope>
    <source>
        <tissue evidence="12">Whole organism</tissue>
    </source>
</reference>
<dbReference type="Pfam" id="PF00018">
    <property type="entry name" value="SH3_1"/>
    <property type="match status" value="1"/>
</dbReference>
<dbReference type="GO" id="GO:0035556">
    <property type="term" value="P:intracellular signal transduction"/>
    <property type="evidence" value="ECO:0007669"/>
    <property type="project" value="InterPro"/>
</dbReference>
<dbReference type="InterPro" id="IPR035899">
    <property type="entry name" value="DBL_dom_sf"/>
</dbReference>
<dbReference type="PANTHER" id="PTHR47544:SF3">
    <property type="entry name" value="RHO GUANINE NUCLEOTIDE EXCHANGE FACTOR 4 ISOFORM X1"/>
    <property type="match status" value="1"/>
</dbReference>
<dbReference type="CDD" id="cd00160">
    <property type="entry name" value="RhoGEF"/>
    <property type="match status" value="1"/>
</dbReference>
<feature type="region of interest" description="Disordered" evidence="6">
    <location>
        <begin position="1519"/>
        <end position="1607"/>
    </location>
</feature>
<dbReference type="InterPro" id="IPR001331">
    <property type="entry name" value="GDS_CDC24_CS"/>
</dbReference>
<dbReference type="PROSITE" id="PS00741">
    <property type="entry name" value="DH_1"/>
    <property type="match status" value="1"/>
</dbReference>
<dbReference type="CDD" id="cd11828">
    <property type="entry name" value="SH3_ARHGEF9_like"/>
    <property type="match status" value="1"/>
</dbReference>
<dbReference type="InterPro" id="IPR055251">
    <property type="entry name" value="SOS1_NGEF_PH"/>
</dbReference>
<dbReference type="InterPro" id="IPR001452">
    <property type="entry name" value="SH3_domain"/>
</dbReference>
<feature type="compositionally biased region" description="Low complexity" evidence="6">
    <location>
        <begin position="1530"/>
        <end position="1550"/>
    </location>
</feature>
<dbReference type="SUPFAM" id="SSF50044">
    <property type="entry name" value="SH3-domain"/>
    <property type="match status" value="1"/>
</dbReference>
<evidence type="ECO:0000256" key="1">
    <source>
        <dbReference type="ARBA" id="ARBA00004496"/>
    </source>
</evidence>
<evidence type="ECO:0000256" key="7">
    <source>
        <dbReference type="SAM" id="Phobius"/>
    </source>
</evidence>
<feature type="transmembrane region" description="Helical" evidence="7">
    <location>
        <begin position="7"/>
        <end position="28"/>
    </location>
</feature>
<evidence type="ECO:0000313" key="12">
    <source>
        <dbReference type="RefSeq" id="XP_018010849.1"/>
    </source>
</evidence>
<feature type="region of interest" description="Disordered" evidence="6">
    <location>
        <begin position="2165"/>
        <end position="2189"/>
    </location>
</feature>
<dbReference type="CDD" id="cd01224">
    <property type="entry name" value="PH_Collybistin_ASEF"/>
    <property type="match status" value="1"/>
</dbReference>
<dbReference type="PROSITE" id="PS50002">
    <property type="entry name" value="SH3"/>
    <property type="match status" value="1"/>
</dbReference>
<dbReference type="InterPro" id="IPR036028">
    <property type="entry name" value="SH3-like_dom_sf"/>
</dbReference>
<dbReference type="Gene3D" id="2.30.30.40">
    <property type="entry name" value="SH3 Domains"/>
    <property type="match status" value="1"/>
</dbReference>
<dbReference type="PROSITE" id="PS50010">
    <property type="entry name" value="DH_2"/>
    <property type="match status" value="1"/>
</dbReference>
<evidence type="ECO:0000256" key="3">
    <source>
        <dbReference type="ARBA" id="ARBA00022490"/>
    </source>
</evidence>
<feature type="domain" description="DH" evidence="10">
    <location>
        <begin position="1823"/>
        <end position="2007"/>
    </location>
</feature>
<dbReference type="Pfam" id="PF22697">
    <property type="entry name" value="SOS1_NGEF_PH"/>
    <property type="match status" value="1"/>
</dbReference>
<feature type="compositionally biased region" description="Polar residues" evidence="6">
    <location>
        <begin position="242"/>
        <end position="254"/>
    </location>
</feature>
<feature type="region of interest" description="Disordered" evidence="6">
    <location>
        <begin position="1635"/>
        <end position="1666"/>
    </location>
</feature>
<feature type="domain" description="SH3" evidence="8">
    <location>
        <begin position="1676"/>
        <end position="1735"/>
    </location>
</feature>
<feature type="compositionally biased region" description="Basic residues" evidence="6">
    <location>
        <begin position="2170"/>
        <end position="2180"/>
    </location>
</feature>
<dbReference type="Pfam" id="PF00621">
    <property type="entry name" value="RhoGEF"/>
    <property type="match status" value="1"/>
</dbReference>
<feature type="compositionally biased region" description="Basic and acidic residues" evidence="6">
    <location>
        <begin position="975"/>
        <end position="989"/>
    </location>
</feature>
<feature type="compositionally biased region" description="Basic and acidic residues" evidence="6">
    <location>
        <begin position="1565"/>
        <end position="1579"/>
    </location>
</feature>
<feature type="compositionally biased region" description="Low complexity" evidence="6">
    <location>
        <begin position="2215"/>
        <end position="2230"/>
    </location>
</feature>
<keyword evidence="7" id="KW-1133">Transmembrane helix</keyword>
<proteinExistence type="predicted"/>
<evidence type="ECO:0000259" key="9">
    <source>
        <dbReference type="PROSITE" id="PS50003"/>
    </source>
</evidence>
<organism evidence="11 12">
    <name type="scientific">Hyalella azteca</name>
    <name type="common">Amphipod</name>
    <dbReference type="NCBI Taxonomy" id="294128"/>
    <lineage>
        <taxon>Eukaryota</taxon>
        <taxon>Metazoa</taxon>
        <taxon>Ecdysozoa</taxon>
        <taxon>Arthropoda</taxon>
        <taxon>Crustacea</taxon>
        <taxon>Multicrustacea</taxon>
        <taxon>Malacostraca</taxon>
        <taxon>Eumalacostraca</taxon>
        <taxon>Peracarida</taxon>
        <taxon>Amphipoda</taxon>
        <taxon>Senticaudata</taxon>
        <taxon>Talitrida</taxon>
        <taxon>Talitroidea</taxon>
        <taxon>Hyalellidae</taxon>
        <taxon>Hyalella</taxon>
    </lineage>
</organism>
<name>A0A8B7NB91_HYAAZ</name>
<evidence type="ECO:0000259" key="8">
    <source>
        <dbReference type="PROSITE" id="PS50002"/>
    </source>
</evidence>
<protein>
    <submittedName>
        <fullName evidence="12">Serine-rich adhesin for platelets isoform X2</fullName>
    </submittedName>
</protein>
<dbReference type="InterPro" id="IPR001849">
    <property type="entry name" value="PH_domain"/>
</dbReference>
<evidence type="ECO:0000256" key="5">
    <source>
        <dbReference type="PROSITE-ProRule" id="PRU00192"/>
    </source>
</evidence>
<feature type="compositionally biased region" description="Polar residues" evidence="6">
    <location>
        <begin position="990"/>
        <end position="1035"/>
    </location>
</feature>
<feature type="compositionally biased region" description="Polar residues" evidence="6">
    <location>
        <begin position="2231"/>
        <end position="2241"/>
    </location>
</feature>
<dbReference type="CTD" id="38050"/>
<dbReference type="PROSITE" id="PS50003">
    <property type="entry name" value="PH_DOMAIN"/>
    <property type="match status" value="1"/>
</dbReference>
<dbReference type="GO" id="GO:0005085">
    <property type="term" value="F:guanyl-nucleotide exchange factor activity"/>
    <property type="evidence" value="ECO:0007669"/>
    <property type="project" value="UniProtKB-KW"/>
</dbReference>
<feature type="compositionally biased region" description="Polar residues" evidence="6">
    <location>
        <begin position="1050"/>
        <end position="1071"/>
    </location>
</feature>
<feature type="region of interest" description="Disordered" evidence="6">
    <location>
        <begin position="2209"/>
        <end position="2279"/>
    </location>
</feature>
<feature type="region of interest" description="Disordered" evidence="6">
    <location>
        <begin position="797"/>
        <end position="860"/>
    </location>
</feature>
<feature type="domain" description="PH" evidence="9">
    <location>
        <begin position="2038"/>
        <end position="2144"/>
    </location>
</feature>
<dbReference type="PANTHER" id="PTHR47544">
    <property type="entry name" value="RHO GUANINE NUCLEOTIDE EXCHANGE FACTOR 4"/>
    <property type="match status" value="1"/>
</dbReference>
<dbReference type="GeneID" id="108668191"/>
<keyword evidence="11" id="KW-1185">Reference proteome</keyword>
<accession>A0A8B7NB91</accession>
<feature type="region of interest" description="Disordered" evidence="6">
    <location>
        <begin position="975"/>
        <end position="1097"/>
    </location>
</feature>
<sequence>MEAESDIFTLLDLGILVLLILVLKYVFLTIMTGLLNLCRAVDGNWDRKYTTLFSTDTTSDSTDDDSSARRSCLRRRFFFKKSPDLSCGLGSDDGSCDGDSEGSAVSSGTEKGSYEALISIDTREICSDSLVCQYKKEASYSPKQTKKTNRKCAMVGQRYYTALNDLCDEPYQESSKTFSRWSSNLSHIGIVRPLQNGSVLSTSLSCHRDKDTLNNVTRISEEEDNKIDSFLCYHDKTAANTDPSLSSTEVSGSVTDKRSGVSVSDGDQLSCMAGTAARGRRALYVATENTQNELLTNDYFLNEPQRYDVVYRSKRCLVGPRIDPQVVTIQPRKSSVNMAPNSTVMSSDRLGVSSVGQMYDDAEHLYENVTFIRQNSLDDGGYFTSNSGSSSDAWENKEDTSFFGYGPQNVERKETTASIKLRQNSHEIRAKRNHCDSWYGPNEQRANSHDLSVLNLELQTTNALKQQLKIANRRKTFSMVSLQSNRAPEVPLRSTANENLRNTKSKSCIIPSPIVGAENLIQRWDESYFNEHNSTNKINASCRELRFGSELPNRVGSCIFTETMGEDFTPYMPTGFIPSPSKSSPGRTMASINNSATASPRRCLSAASLYRPRHEGPNGDIKLINNMESLENSRDIQNVSSAHYEKFKRQPSLRKVLRKASSVNKDLRRRIKSWSPFTSKFDVSDFGSSSFYTTLEDEIIKEDAEEAAFGQATMKARYTSSVCDKLVSKDVCCELQEYKEQKNRYNAELGTRDVGPRVKNDHVDKHANGVRRKKAASVCGLPTQECDQTHDSVIFPWRRSDQSRERELAPAGCPAYEDPSQPSAAANADPHQDGSSHVAITSDSRNSAASNRHYENCPGSEDQITSLLLEKRNLYNINRDTVDVNSCSINNNKYEEKRNVAKQDAKTCHREGRRRSSKDGGVQNNSKRNVSNSPVYTRPSRAGVVCDTSCEAGGEYTAAEAGYELRQRPVIQDSYHRHSSDHNNRHNDTNCDYSSRYTQHISGNGIRYSNRSSETTSQIFNNPENSGQLTDNLSDGSYKYTGKNSDDTSRYSVSGSTRYPSSNISYNSSQYPNTNTHNHTPSNKSIGTQWPPGGGLEFNSNVEYLDFNEQNLQNSSSSRNNDKRYSVQREFSEAEVQCVHNSAEFLDDTLVENRLDNQALIETSAGKSDQSADVCGHQSLPHMTQLQLQQHLQQRALTESAAPNNGMFQKFKKSLSLRLNKKSSSRSESPTEGPNNNNNCNNTYTNCHGGEQATTTMVGHVDPPATLPRRRGVKEDDAKQVYLFGQPVFRSSKDRRKARLRDARASKCSSGDSGDSGIEIAGNGGLNNYSEYLAETATSVFHVSVNDHCSADERPVNADDGSCRISIPCDCVDDTTTSTSSCTHDQPCTCSVSCSCTNGAPALGSNSRQSLASTSSTTISSSLDSSNTSVTTISYGGPSHPSLTSCGSDGAQCFTNHRGNSCSACGGINRNSFHTTQLCSHPTSSAPSKIRRCQSDAASSINNLSNVGRVGRAGHDRYTCDKTCVRDPSGGRTSVRDTSGSRGTRGGSSRAHLSAGGKAVTDASGVRRSERRSEDETSQRNKSLKRSQGSTHLRRSVSQPLDLNKSPVEGGAAVSLRVTSRPTCGAAAFLHVYPHKRPQRRPSTGNLLSDDHTSEEELLPSDTEEARKERAFDESCSVVYAEALWDHVTMDSEELMFRAGELISVVDRSDHDWWWGRIGTRAGWFPVAFVRLLVNQQEHLASSLDLQTSCSRDSLAAPVSHAGPEDKLLDTTITNSDAVGGKVDAYSDEMVASRGGYCRATSQYSNGTTPRKASASGPTHDQIRANVIKEIITTERDFVKHLRDVVEGYLKQARRRPDMFSTARISAIFGNMEELYAFQTRFLADLEGCIDWDNLHTSCVGEAFIKNSDKFEIYSEYCNNHPFAVSELQELYQQEKYVHFFEACRLLQEMIDISLDGFLLTPVQKICKYPLQLQELLKYTKPDHPDHDSVQGALNAMRSAALLVNERRRRMECLEKIAAWQMELEGWEGAELLDSSSQLLHQGEVVKGAGGAWPKEVTLFLFDRQLVYCKKDIIKRNTYVYRGRINLDQCSVEDVVDSKDGSRSNYVPNAWRIRCRDKNKSYVFACKTAEEKSKWLEAFRRERELVAGDEEAGFLVSDKTRALAREAARTRRARPKKPRSSKIVSKRGQALTHAQAELLVNIDRELRSNSLPSHQQQQQQAQQQQQQQQQLCNTAPLSTSLLPADTSDNKRRGLWFSFGGQKKSRSQSRGGDPPQATPV</sequence>
<keyword evidence="2 5" id="KW-0728">SH3 domain</keyword>
<comment type="subcellular location">
    <subcellularLocation>
        <location evidence="1">Cytoplasm</location>
    </subcellularLocation>
</comment>
<gene>
    <name evidence="12" type="primary">LOC108668191</name>
</gene>
<keyword evidence="7" id="KW-0472">Membrane</keyword>
<dbReference type="GO" id="GO:0005737">
    <property type="term" value="C:cytoplasm"/>
    <property type="evidence" value="ECO:0007669"/>
    <property type="project" value="UniProtKB-SubCell"/>
</dbReference>
<feature type="region of interest" description="Disordered" evidence="6">
    <location>
        <begin position="898"/>
        <end position="938"/>
    </location>
</feature>
<feature type="compositionally biased region" description="Polar residues" evidence="6">
    <location>
        <begin position="833"/>
        <end position="850"/>
    </location>
</feature>
<evidence type="ECO:0000256" key="4">
    <source>
        <dbReference type="ARBA" id="ARBA00022658"/>
    </source>
</evidence>
<dbReference type="SMART" id="SM00233">
    <property type="entry name" value="PH"/>
    <property type="match status" value="1"/>
</dbReference>
<dbReference type="SUPFAM" id="SSF48065">
    <property type="entry name" value="DBL homology domain (DH-domain)"/>
    <property type="match status" value="1"/>
</dbReference>
<evidence type="ECO:0000256" key="2">
    <source>
        <dbReference type="ARBA" id="ARBA00022443"/>
    </source>
</evidence>
<feature type="compositionally biased region" description="Polar residues" evidence="6">
    <location>
        <begin position="1586"/>
        <end position="1601"/>
    </location>
</feature>
<dbReference type="Gene3D" id="1.20.900.10">
    <property type="entry name" value="Dbl homology (DH) domain"/>
    <property type="match status" value="1"/>
</dbReference>
<keyword evidence="7" id="KW-0812">Transmembrane</keyword>
<dbReference type="SMART" id="SM00325">
    <property type="entry name" value="RhoGEF"/>
    <property type="match status" value="1"/>
</dbReference>
<dbReference type="SMART" id="SM00326">
    <property type="entry name" value="SH3"/>
    <property type="match status" value="1"/>
</dbReference>
<feature type="compositionally biased region" description="Basic and acidic residues" evidence="6">
    <location>
        <begin position="898"/>
        <end position="910"/>
    </location>
</feature>